<dbReference type="Proteomes" id="UP000654075">
    <property type="component" value="Unassembled WGS sequence"/>
</dbReference>
<sequence length="123" mass="13818">INDGLGKQYAQEYEEAQLAVRMVDWFVATEGCDNFRPEKAARLLDSEGLWLTLRRRLLKMWEGIWGPESVDRVALAVLRRMAERPPLDYIATPAECAGLQTFISLCEDGGDGAPARARLHTVL</sequence>
<accession>A0A813EAJ7</accession>
<evidence type="ECO:0000313" key="2">
    <source>
        <dbReference type="Proteomes" id="UP000654075"/>
    </source>
</evidence>
<dbReference type="AlphaFoldDB" id="A0A813EAJ7"/>
<reference evidence="1" key="1">
    <citation type="submission" date="2021-02" db="EMBL/GenBank/DDBJ databases">
        <authorList>
            <person name="Dougan E. K."/>
            <person name="Rhodes N."/>
            <person name="Thang M."/>
            <person name="Chan C."/>
        </authorList>
    </citation>
    <scope>NUCLEOTIDE SEQUENCE</scope>
</reference>
<comment type="caution">
    <text evidence="1">The sequence shown here is derived from an EMBL/GenBank/DDBJ whole genome shotgun (WGS) entry which is preliminary data.</text>
</comment>
<gene>
    <name evidence="1" type="ORF">PGLA1383_LOCUS14433</name>
</gene>
<proteinExistence type="predicted"/>
<evidence type="ECO:0000313" key="1">
    <source>
        <dbReference type="EMBL" id="CAE8595955.1"/>
    </source>
</evidence>
<name>A0A813EAJ7_POLGL</name>
<protein>
    <submittedName>
        <fullName evidence="1">Uncharacterized protein</fullName>
    </submittedName>
</protein>
<keyword evidence="2" id="KW-1185">Reference proteome</keyword>
<dbReference type="OMA" id="MTCNERS"/>
<feature type="non-terminal residue" evidence="1">
    <location>
        <position position="1"/>
    </location>
</feature>
<dbReference type="OrthoDB" id="419279at2759"/>
<organism evidence="1 2">
    <name type="scientific">Polarella glacialis</name>
    <name type="common">Dinoflagellate</name>
    <dbReference type="NCBI Taxonomy" id="89957"/>
    <lineage>
        <taxon>Eukaryota</taxon>
        <taxon>Sar</taxon>
        <taxon>Alveolata</taxon>
        <taxon>Dinophyceae</taxon>
        <taxon>Suessiales</taxon>
        <taxon>Suessiaceae</taxon>
        <taxon>Polarella</taxon>
    </lineage>
</organism>
<dbReference type="EMBL" id="CAJNNV010008239">
    <property type="protein sequence ID" value="CAE8595955.1"/>
    <property type="molecule type" value="Genomic_DNA"/>
</dbReference>